<evidence type="ECO:0000259" key="2">
    <source>
        <dbReference type="Pfam" id="PF05569"/>
    </source>
</evidence>
<feature type="transmembrane region" description="Helical" evidence="1">
    <location>
        <begin position="29"/>
        <end position="48"/>
    </location>
</feature>
<dbReference type="EMBL" id="JAHLQN010000001">
    <property type="protein sequence ID" value="MBU5627333.1"/>
    <property type="molecule type" value="Genomic_DNA"/>
</dbReference>
<gene>
    <name evidence="3" type="ORF">KQI82_10475</name>
</gene>
<evidence type="ECO:0000256" key="1">
    <source>
        <dbReference type="SAM" id="Phobius"/>
    </source>
</evidence>
<dbReference type="InterPro" id="IPR008756">
    <property type="entry name" value="Peptidase_M56"/>
</dbReference>
<feature type="domain" description="Peptidase M56" evidence="2">
    <location>
        <begin position="4"/>
        <end position="309"/>
    </location>
</feature>
<keyword evidence="1" id="KW-1133">Transmembrane helix</keyword>
<dbReference type="CDD" id="cd07341">
    <property type="entry name" value="M56_BlaR1_MecR1_like"/>
    <property type="match status" value="1"/>
</dbReference>
<reference evidence="3 4" key="1">
    <citation type="submission" date="2021-06" db="EMBL/GenBank/DDBJ databases">
        <authorList>
            <person name="Sun Q."/>
            <person name="Li D."/>
        </authorList>
    </citation>
    <scope>NUCLEOTIDE SEQUENCE [LARGE SCALE GENOMIC DNA]</scope>
    <source>
        <strain evidence="3 4">MSJ-2</strain>
    </source>
</reference>
<dbReference type="Pfam" id="PF05569">
    <property type="entry name" value="Peptidase_M56"/>
    <property type="match status" value="1"/>
</dbReference>
<feature type="transmembrane region" description="Helical" evidence="1">
    <location>
        <begin position="6"/>
        <end position="22"/>
    </location>
</feature>
<sequence>MKEILITSSLLILALLTLRRLFRHNISRRVQYALWLVVALRLLVPVNLPDMGFSALSVTQDVQETVSAQLDSRTVYVLPMDRAPAEEYPFSRQVQPGQVVPDGASFGYPVLSRDGQTVTRYADRLSASEVLSLVWKAGILVTGGWFLVGNLLFYRRLRKTRRPFETKETTLPCYLVEEGLDSPCLFGLLRPAVYLTPSSCSSQERLRHVLAHETAHHRHGDHIWSLLRCLCLSVYWFNPLVWAAAAASRTDCELACDESAVRRLGEEQRIPYGQTLLSLIPVKTVPTGLLRTATTMTSGKQQLKDRIQRIAQKRQSVAAALFAVVALVAAVCAFAFTGAAAEKPWDPIDEEELRYFNEEYFNGEDYNLRNQFLSSLYDSPEEIDLFALFYCGIPGSELHDLSAPALPDDVWQQVIDAAYGGVDPDCATYQMSAEEMDGLLQRYMGISLEESAGVGLDQFHYFPEHDTYFWAHGDTNYRSSVAFSSGSRRGDLIRLIYDDWFMDDGYKVLTLRKTGGGYHFVSNQRYLPPPAGELDQVLSLEGALPHPLEAAPTEEHVSDLFEILQSCPMEQGNLKGRTVVFYRAADETIYAALTNGESGLWTADCFLTVEYDATDGRLSIHPFSNLLGYDGFQITYPIFMGTSVTAYYTCDDAGQLQLLFETTGGCSTYDMDLDGQQELLWEPLGAEPEERGLYFLFRRQGALYQIHLDSLIQDAYPSWSYWEFGSFDSETFLLPLSGYDEQNNWATVQRFLRFTGDSLESYRDNRSTSDHVMEGVDVPEDVLAAAKETVEGFYREEKDYDREDDPHYDDWRIESLTFTGSYEVHGVPVELYNLNYEFHSSSPESVTLAGGMYLKEDGWVCPSYPYCTHLLFHANEDGSRSYVGAQMINDCGPDSDLFWATFQSMLFESDVFFDPEDAFREAVMEHVGASLGEDALYAAEAHAVLSIAETGETLSTYYGVALYQESGYTGGIDLTLLRQCFFPCSVTLEKQGELFYIRDFWAPSGGVAVPSPPSASRPADTDWLAQVETRFPADSAKLVRTAMGSYQEGLSLACAQETSSYWEGAYSSFLNHQSADVVANFLLEISGSPADVTFYEGIRAESALNILFDQYLRTPYDLSLTLSGLGEDARADLVHLLALEAQYNQWQYEARNLPGEFPSTSEGRRAEAFYNRVETAIRDLDGSKTKTVREDTYGLTLAYPVGWDQFGTVRTSTEEGGRSVFTLRENGAFQKYGDGFVWNLTIWPRSEFEDQFGTDLSQFVGAAGGVIGTDQTYVYVLTEPTDVQYLEHNFLSRRHYGCLRVCSQTVVEDFLSRNGIEANPLCPLLNCYMAPEE</sequence>
<evidence type="ECO:0000313" key="3">
    <source>
        <dbReference type="EMBL" id="MBU5627333.1"/>
    </source>
</evidence>
<proteinExistence type="predicted"/>
<accession>A0ABS6FAL5</accession>
<dbReference type="RefSeq" id="WP_216632703.1">
    <property type="nucleotide sequence ID" value="NZ_JAHLQN010000001.1"/>
</dbReference>
<comment type="caution">
    <text evidence="3">The sequence shown here is derived from an EMBL/GenBank/DDBJ whole genome shotgun (WGS) entry which is preliminary data.</text>
</comment>
<keyword evidence="4" id="KW-1185">Reference proteome</keyword>
<dbReference type="InterPro" id="IPR052173">
    <property type="entry name" value="Beta-lactam_resp_regulator"/>
</dbReference>
<protein>
    <submittedName>
        <fullName evidence="3">M56 family metallopeptidase</fullName>
    </submittedName>
</protein>
<evidence type="ECO:0000313" key="4">
    <source>
        <dbReference type="Proteomes" id="UP000787672"/>
    </source>
</evidence>
<organism evidence="3 4">
    <name type="scientific">Dysosmobacter acutus</name>
    <dbReference type="NCBI Taxonomy" id="2841504"/>
    <lineage>
        <taxon>Bacteria</taxon>
        <taxon>Bacillati</taxon>
        <taxon>Bacillota</taxon>
        <taxon>Clostridia</taxon>
        <taxon>Eubacteriales</taxon>
        <taxon>Oscillospiraceae</taxon>
        <taxon>Dysosmobacter</taxon>
    </lineage>
</organism>
<dbReference type="PANTHER" id="PTHR34978:SF3">
    <property type="entry name" value="SLR0241 PROTEIN"/>
    <property type="match status" value="1"/>
</dbReference>
<feature type="transmembrane region" description="Helical" evidence="1">
    <location>
        <begin position="133"/>
        <end position="154"/>
    </location>
</feature>
<dbReference type="Proteomes" id="UP000787672">
    <property type="component" value="Unassembled WGS sequence"/>
</dbReference>
<name>A0ABS6FAL5_9FIRM</name>
<keyword evidence="1" id="KW-0812">Transmembrane</keyword>
<keyword evidence="1" id="KW-0472">Membrane</keyword>
<feature type="transmembrane region" description="Helical" evidence="1">
    <location>
        <begin position="316"/>
        <end position="336"/>
    </location>
</feature>
<dbReference type="PANTHER" id="PTHR34978">
    <property type="entry name" value="POSSIBLE SENSOR-TRANSDUCER PROTEIN BLAR"/>
    <property type="match status" value="1"/>
</dbReference>